<proteinExistence type="predicted"/>
<accession>A0AAW0EFR5</accession>
<dbReference type="Proteomes" id="UP001383192">
    <property type="component" value="Unassembled WGS sequence"/>
</dbReference>
<reference evidence="1 2" key="1">
    <citation type="submission" date="2024-01" db="EMBL/GenBank/DDBJ databases">
        <title>A draft genome for a cacao thread blight-causing isolate of Paramarasmius palmivorus.</title>
        <authorList>
            <person name="Baruah I.K."/>
            <person name="Bukari Y."/>
            <person name="Amoako-Attah I."/>
            <person name="Meinhardt L.W."/>
            <person name="Bailey B.A."/>
            <person name="Cohen S.P."/>
        </authorList>
    </citation>
    <scope>NUCLEOTIDE SEQUENCE [LARGE SCALE GENOMIC DNA]</scope>
    <source>
        <strain evidence="1 2">GH-12</strain>
    </source>
</reference>
<protein>
    <submittedName>
        <fullName evidence="1">Uncharacterized protein</fullName>
    </submittedName>
</protein>
<dbReference type="EMBL" id="JAYKXP010000001">
    <property type="protein sequence ID" value="KAK7062879.1"/>
    <property type="molecule type" value="Genomic_DNA"/>
</dbReference>
<sequence length="406" mass="46649">MGVFDTFCSFCAGPLEDGRVSWINFLDVGETWPPEDGKWLNPPGYPVPTKPVDEIVTITPEEGKMWEDWVVVGPMWGKSWVSPPACDSDGYGGVEIDGKDTEEWNPQDQPFLRIHRHCLSFVCRHNALTPQELWESLYGPNADYKKFGGLGNGLLYCVKYLDMTGRPEQFFGYAAKRAYEEFKGPKPKEVCTWLDPDSMEDTKWILSSPNRLPKPQPLAPSTIQPPDVASKRLFDVPELLNAILEELVYLPVEVAVEEIKNSTMEVYDPPSAVTAARALLSLAQVDRWFYRAIIRERQGLFLRATHNFGWMLPSTPADWSQWPENLNPLSFTLSQDIDWRAYLLTFLRKEDVHVRSRWRLHRMAVQFAKGVDGVWAAKWHWHSGRLGVRPSLEKPEPEEWEKQDKN</sequence>
<keyword evidence="2" id="KW-1185">Reference proteome</keyword>
<gene>
    <name evidence="1" type="ORF">VNI00_000376</name>
</gene>
<evidence type="ECO:0000313" key="1">
    <source>
        <dbReference type="EMBL" id="KAK7062879.1"/>
    </source>
</evidence>
<dbReference type="AlphaFoldDB" id="A0AAW0EFR5"/>
<name>A0AAW0EFR5_9AGAR</name>
<evidence type="ECO:0000313" key="2">
    <source>
        <dbReference type="Proteomes" id="UP001383192"/>
    </source>
</evidence>
<organism evidence="1 2">
    <name type="scientific">Paramarasmius palmivorus</name>
    <dbReference type="NCBI Taxonomy" id="297713"/>
    <lineage>
        <taxon>Eukaryota</taxon>
        <taxon>Fungi</taxon>
        <taxon>Dikarya</taxon>
        <taxon>Basidiomycota</taxon>
        <taxon>Agaricomycotina</taxon>
        <taxon>Agaricomycetes</taxon>
        <taxon>Agaricomycetidae</taxon>
        <taxon>Agaricales</taxon>
        <taxon>Marasmiineae</taxon>
        <taxon>Marasmiaceae</taxon>
        <taxon>Paramarasmius</taxon>
    </lineage>
</organism>
<comment type="caution">
    <text evidence="1">The sequence shown here is derived from an EMBL/GenBank/DDBJ whole genome shotgun (WGS) entry which is preliminary data.</text>
</comment>